<keyword evidence="1" id="KW-0472">Membrane</keyword>
<gene>
    <name evidence="4" type="ORF">DPMN_068372</name>
</gene>
<dbReference type="Proteomes" id="UP000828390">
    <property type="component" value="Unassembled WGS sequence"/>
</dbReference>
<dbReference type="OrthoDB" id="10252017at2759"/>
<comment type="caution">
    <text evidence="4">The sequence shown here is derived from an EMBL/GenBank/DDBJ whole genome shotgun (WGS) entry which is preliminary data.</text>
</comment>
<proteinExistence type="predicted"/>
<evidence type="ECO:0000256" key="2">
    <source>
        <dbReference type="SAM" id="SignalP"/>
    </source>
</evidence>
<dbReference type="PANTHER" id="PTHR24543">
    <property type="entry name" value="MULTICOPPER OXIDASE-RELATED"/>
    <property type="match status" value="1"/>
</dbReference>
<sequence length="523" mass="57047">MATKLLAICAVSLIAKGNSTCPETKYLVSGKRPIPDEYLTASSELHPENSFYEDHSPGRSRLDTKGIYINGIWLSGGWSAQTSDDQQWIQARFWDLSYITGIVTQGRNIGKGSALYQRVTSYQFHFSQDCVKFVTLRDPNDDNEIFPGNTDQDSHVTIMLPSPVRALCVRIQPVTWVEHITLRFDVLGCSCGSVLCLINCYCDNCTNCGTECQCTCPKYCERKGASHSCFADGTCRYGCTENHYGPVCDKKCSPYCAISSTGDVCSNDGSCLYGCVANHYGSQCKHICPMNCALVDNRTRCDDKGVCVDGCAPDFFGRQCNNPCPTNCAAGANGSMCDQQGVCVHGCANDHFDRKCSNLCPTSCAPVAGGSRCSDSGSCTMGCIAGYSGDTCEPSIKISEESVSRYKSGMIESLIVAVTVVALVTIAVMICFLRKKRLTCTDVVNRSMSDRTGPAELNQHSIDTFNACCTLGTHREEAELLLISDNQHSIDTCNAYCNFDTHRDEAERLLISDNQHNMDTCNA</sequence>
<feature type="signal peptide" evidence="2">
    <location>
        <begin position="1"/>
        <end position="19"/>
    </location>
</feature>
<keyword evidence="1" id="KW-1133">Transmembrane helix</keyword>
<dbReference type="CDD" id="cd00057">
    <property type="entry name" value="FA58C"/>
    <property type="match status" value="1"/>
</dbReference>
<keyword evidence="2" id="KW-0732">Signal</keyword>
<dbReference type="PROSITE" id="PS50022">
    <property type="entry name" value="FA58C_3"/>
    <property type="match status" value="1"/>
</dbReference>
<dbReference type="InterPro" id="IPR000421">
    <property type="entry name" value="FA58C"/>
</dbReference>
<feature type="domain" description="F5/8 type C" evidence="3">
    <location>
        <begin position="21"/>
        <end position="189"/>
    </location>
</feature>
<protein>
    <recommendedName>
        <fullName evidence="3">F5/8 type C domain-containing protein</fullName>
    </recommendedName>
</protein>
<dbReference type="InterPro" id="IPR008979">
    <property type="entry name" value="Galactose-bd-like_sf"/>
</dbReference>
<evidence type="ECO:0000313" key="5">
    <source>
        <dbReference type="Proteomes" id="UP000828390"/>
    </source>
</evidence>
<keyword evidence="1" id="KW-0812">Transmembrane</keyword>
<feature type="chain" id="PRO_5039439500" description="F5/8 type C domain-containing protein" evidence="2">
    <location>
        <begin position="20"/>
        <end position="523"/>
    </location>
</feature>
<organism evidence="4 5">
    <name type="scientific">Dreissena polymorpha</name>
    <name type="common">Zebra mussel</name>
    <name type="synonym">Mytilus polymorpha</name>
    <dbReference type="NCBI Taxonomy" id="45954"/>
    <lineage>
        <taxon>Eukaryota</taxon>
        <taxon>Metazoa</taxon>
        <taxon>Spiralia</taxon>
        <taxon>Lophotrochozoa</taxon>
        <taxon>Mollusca</taxon>
        <taxon>Bivalvia</taxon>
        <taxon>Autobranchia</taxon>
        <taxon>Heteroconchia</taxon>
        <taxon>Euheterodonta</taxon>
        <taxon>Imparidentia</taxon>
        <taxon>Neoheterodontei</taxon>
        <taxon>Myida</taxon>
        <taxon>Dreissenoidea</taxon>
        <taxon>Dreissenidae</taxon>
        <taxon>Dreissena</taxon>
    </lineage>
</organism>
<dbReference type="Gene3D" id="2.60.120.260">
    <property type="entry name" value="Galactose-binding domain-like"/>
    <property type="match status" value="1"/>
</dbReference>
<dbReference type="Pfam" id="PF00754">
    <property type="entry name" value="F5_F8_type_C"/>
    <property type="match status" value="1"/>
</dbReference>
<evidence type="ECO:0000313" key="4">
    <source>
        <dbReference type="EMBL" id="KAH3708913.1"/>
    </source>
</evidence>
<name>A0A9D3YXJ1_DREPO</name>
<accession>A0A9D3YXJ1</accession>
<evidence type="ECO:0000256" key="1">
    <source>
        <dbReference type="SAM" id="Phobius"/>
    </source>
</evidence>
<evidence type="ECO:0000259" key="3">
    <source>
        <dbReference type="PROSITE" id="PS50022"/>
    </source>
</evidence>
<feature type="transmembrane region" description="Helical" evidence="1">
    <location>
        <begin position="414"/>
        <end position="433"/>
    </location>
</feature>
<dbReference type="SMART" id="SM00231">
    <property type="entry name" value="FA58C"/>
    <property type="match status" value="1"/>
</dbReference>
<dbReference type="SUPFAM" id="SSF49785">
    <property type="entry name" value="Galactose-binding domain-like"/>
    <property type="match status" value="1"/>
</dbReference>
<dbReference type="EMBL" id="JAIWYP010000014">
    <property type="protein sequence ID" value="KAH3708913.1"/>
    <property type="molecule type" value="Genomic_DNA"/>
</dbReference>
<keyword evidence="5" id="KW-1185">Reference proteome</keyword>
<dbReference type="AlphaFoldDB" id="A0A9D3YXJ1"/>
<dbReference type="PANTHER" id="PTHR24543:SF325">
    <property type="entry name" value="F5_8 TYPE C DOMAIN-CONTAINING PROTEIN"/>
    <property type="match status" value="1"/>
</dbReference>
<reference evidence="4" key="2">
    <citation type="submission" date="2020-11" db="EMBL/GenBank/DDBJ databases">
        <authorList>
            <person name="McCartney M.A."/>
            <person name="Auch B."/>
            <person name="Kono T."/>
            <person name="Mallez S."/>
            <person name="Becker A."/>
            <person name="Gohl D.M."/>
            <person name="Silverstein K.A.T."/>
            <person name="Koren S."/>
            <person name="Bechman K.B."/>
            <person name="Herman A."/>
            <person name="Abrahante J.E."/>
            <person name="Garbe J."/>
        </authorList>
    </citation>
    <scope>NUCLEOTIDE SEQUENCE</scope>
    <source>
        <strain evidence="4">Duluth1</strain>
        <tissue evidence="4">Whole animal</tissue>
    </source>
</reference>
<reference evidence="4" key="1">
    <citation type="journal article" date="2019" name="bioRxiv">
        <title>The Genome of the Zebra Mussel, Dreissena polymorpha: A Resource for Invasive Species Research.</title>
        <authorList>
            <person name="McCartney M.A."/>
            <person name="Auch B."/>
            <person name="Kono T."/>
            <person name="Mallez S."/>
            <person name="Zhang Y."/>
            <person name="Obille A."/>
            <person name="Becker A."/>
            <person name="Abrahante J.E."/>
            <person name="Garbe J."/>
            <person name="Badalamenti J.P."/>
            <person name="Herman A."/>
            <person name="Mangelson H."/>
            <person name="Liachko I."/>
            <person name="Sullivan S."/>
            <person name="Sone E.D."/>
            <person name="Koren S."/>
            <person name="Silverstein K.A.T."/>
            <person name="Beckman K.B."/>
            <person name="Gohl D.M."/>
        </authorList>
    </citation>
    <scope>NUCLEOTIDE SEQUENCE</scope>
    <source>
        <strain evidence="4">Duluth1</strain>
        <tissue evidence="4">Whole animal</tissue>
    </source>
</reference>